<evidence type="ECO:0000313" key="2">
    <source>
        <dbReference type="EMBL" id="GMT02993.1"/>
    </source>
</evidence>
<protein>
    <submittedName>
        <fullName evidence="2">Uncharacterized protein</fullName>
    </submittedName>
</protein>
<sequence>RMSSSNDSRLAHIVDGPILDAKYYYYDVHDPEFLDWFDAARQWQSKYIHDNGETDFFVYKPDERNDLTKMIRMKIFGIRPEHIGYTIKETQEAIKIKKKIIEVSGGTESIAYINGSYLSTFTYLDGKFHATEVPVFVVQSSDQTRRFVDTRCEVFKCASDVVQSIGSLFEGGIMYTENLLHKAIGDTGKVTLHYTESKGSSLQERTLKVIETTLAFATIVLGVTSVAISMPLAGYVRAASGVKFYIDVFTSPEVTVANKEWNENNEKREWIPEDYHRLSESIFSLYNIVISPWMLADILSSELLKFFKFMEESSQRANSQCEGNEDQECRDKVIVLRPLVLISEKKRYLLKTYQVMNSAFAESGTRPQSHQRISEELFGKHILITFSEINKYQAGRYSQLRIPREMYYHAVDFGRT</sequence>
<comment type="caution">
    <text evidence="2">The sequence shown here is derived from an EMBL/GenBank/DDBJ whole genome shotgun (WGS) entry which is preliminary data.</text>
</comment>
<accession>A0AAV5U9F5</accession>
<dbReference type="EMBL" id="BTSX01000006">
    <property type="protein sequence ID" value="GMT02993.1"/>
    <property type="molecule type" value="Genomic_DNA"/>
</dbReference>
<organism evidence="2 3">
    <name type="scientific">Pristionchus entomophagus</name>
    <dbReference type="NCBI Taxonomy" id="358040"/>
    <lineage>
        <taxon>Eukaryota</taxon>
        <taxon>Metazoa</taxon>
        <taxon>Ecdysozoa</taxon>
        <taxon>Nematoda</taxon>
        <taxon>Chromadorea</taxon>
        <taxon>Rhabditida</taxon>
        <taxon>Rhabditina</taxon>
        <taxon>Diplogasteromorpha</taxon>
        <taxon>Diplogasteroidea</taxon>
        <taxon>Neodiplogasteridae</taxon>
        <taxon>Pristionchus</taxon>
    </lineage>
</organism>
<evidence type="ECO:0000256" key="1">
    <source>
        <dbReference type="SAM" id="Phobius"/>
    </source>
</evidence>
<keyword evidence="3" id="KW-1185">Reference proteome</keyword>
<reference evidence="2" key="1">
    <citation type="submission" date="2023-10" db="EMBL/GenBank/DDBJ databases">
        <title>Genome assembly of Pristionchus species.</title>
        <authorList>
            <person name="Yoshida K."/>
            <person name="Sommer R.J."/>
        </authorList>
    </citation>
    <scope>NUCLEOTIDE SEQUENCE</scope>
    <source>
        <strain evidence="2">RS0144</strain>
    </source>
</reference>
<proteinExistence type="predicted"/>
<dbReference type="AlphaFoldDB" id="A0AAV5U9F5"/>
<keyword evidence="1" id="KW-0812">Transmembrane</keyword>
<feature type="non-terminal residue" evidence="2">
    <location>
        <position position="1"/>
    </location>
</feature>
<keyword evidence="1" id="KW-0472">Membrane</keyword>
<feature type="transmembrane region" description="Helical" evidence="1">
    <location>
        <begin position="214"/>
        <end position="236"/>
    </location>
</feature>
<dbReference type="Proteomes" id="UP001432027">
    <property type="component" value="Unassembled WGS sequence"/>
</dbReference>
<keyword evidence="1" id="KW-1133">Transmembrane helix</keyword>
<gene>
    <name evidence="2" type="ORF">PENTCL1PPCAC_25167</name>
</gene>
<name>A0AAV5U9F5_9BILA</name>
<evidence type="ECO:0000313" key="3">
    <source>
        <dbReference type="Proteomes" id="UP001432027"/>
    </source>
</evidence>